<dbReference type="InterPro" id="IPR001387">
    <property type="entry name" value="Cro/C1-type_HTH"/>
</dbReference>
<reference evidence="2" key="1">
    <citation type="journal article" date="2020" name="mSystems">
        <title>Genome- and Community-Level Interaction Insights into Carbon Utilization and Element Cycling Functions of Hydrothermarchaeota in Hydrothermal Sediment.</title>
        <authorList>
            <person name="Zhou Z."/>
            <person name="Liu Y."/>
            <person name="Xu W."/>
            <person name="Pan J."/>
            <person name="Luo Z.H."/>
            <person name="Li M."/>
        </authorList>
    </citation>
    <scope>NUCLEOTIDE SEQUENCE [LARGE SCALE GENOMIC DNA]</scope>
    <source>
        <strain evidence="2">SpSt-86</strain>
    </source>
</reference>
<protein>
    <recommendedName>
        <fullName evidence="3">HTH cro/C1-type domain-containing protein</fullName>
    </recommendedName>
</protein>
<evidence type="ECO:0000256" key="1">
    <source>
        <dbReference type="SAM" id="SignalP"/>
    </source>
</evidence>
<evidence type="ECO:0008006" key="3">
    <source>
        <dbReference type="Google" id="ProtNLM"/>
    </source>
</evidence>
<organism evidence="2">
    <name type="scientific">Pseudothermotoga hypogea</name>
    <dbReference type="NCBI Taxonomy" id="57487"/>
    <lineage>
        <taxon>Bacteria</taxon>
        <taxon>Thermotogati</taxon>
        <taxon>Thermotogota</taxon>
        <taxon>Thermotogae</taxon>
        <taxon>Thermotogales</taxon>
        <taxon>Thermotogaceae</taxon>
        <taxon>Pseudothermotoga</taxon>
    </lineage>
</organism>
<dbReference type="GO" id="GO:0003677">
    <property type="term" value="F:DNA binding"/>
    <property type="evidence" value="ECO:0007669"/>
    <property type="project" value="InterPro"/>
</dbReference>
<feature type="signal peptide" evidence="1">
    <location>
        <begin position="1"/>
        <end position="22"/>
    </location>
</feature>
<gene>
    <name evidence="2" type="ORF">ENW55_00680</name>
</gene>
<comment type="caution">
    <text evidence="2">The sequence shown here is derived from an EMBL/GenBank/DDBJ whole genome shotgun (WGS) entry which is preliminary data.</text>
</comment>
<dbReference type="Gene3D" id="1.10.260.40">
    <property type="entry name" value="lambda repressor-like DNA-binding domains"/>
    <property type="match status" value="1"/>
</dbReference>
<dbReference type="InterPro" id="IPR010982">
    <property type="entry name" value="Lambda_DNA-bd_dom_sf"/>
</dbReference>
<evidence type="ECO:0000313" key="2">
    <source>
        <dbReference type="EMBL" id="HGZ78486.1"/>
    </source>
</evidence>
<dbReference type="AlphaFoldDB" id="A0A832I4L9"/>
<dbReference type="EMBL" id="DTKQ01000006">
    <property type="protein sequence ID" value="HGZ78486.1"/>
    <property type="molecule type" value="Genomic_DNA"/>
</dbReference>
<sequence length="503" mass="57623">MDFGKKLSLLMSVLSVTNSALAKALSVDPSLISRWRSGSRIPAKDSGYIEMIASYLVEHAKMEHQKLAICEITGCVPEALEKEELKELVKRWLMDAPIPDTRAIGGFLSKVGLFRIPQAQVQFPTMTLEGQTANFEVFFGKEGKQRAAMKFLLHAMNSKEPGTILLYSDESVDWFLVDREYALRLGATMIELTKRGWKINMVHTLSRDISEMLRAIEFWLPLYMTGSVTPYYNPKYREHYFRRTLFVVPKLVALTCAAFEDFPQTVNLLTTEPHVVELFEQEYQQFLNTCRPLMRIPQVGSQEMFSLLEDFEDQSATCLVISDGLPLVTMPGEVLGRILERNSLKDSEQILSHWRKRTASFERNLKQHSHIHIVALPDVEQVKAAKGVVELPESGGILFYTVEEYVDHLKHLLSLLKKYENYQLCISPRSMSANVHTAVKDQIGVLVFKKDPPVRLFAMNHPDMTNAFYCYAEDFLNRLPPQSKNKEQVIETIQLMIRQLENH</sequence>
<dbReference type="CDD" id="cd00093">
    <property type="entry name" value="HTH_XRE"/>
    <property type="match status" value="1"/>
</dbReference>
<name>A0A832I4L9_9THEM</name>
<keyword evidence="1" id="KW-0732">Signal</keyword>
<accession>A0A832I4L9</accession>
<proteinExistence type="predicted"/>
<feature type="chain" id="PRO_5032765821" description="HTH cro/C1-type domain-containing protein" evidence="1">
    <location>
        <begin position="23"/>
        <end position="503"/>
    </location>
</feature>